<protein>
    <recommendedName>
        <fullName evidence="12">UDP-N-acetylmuramoyl-L-alanine--L-glutamate ligase</fullName>
        <ecNumber evidence="12">6.3.2.53</ecNumber>
    </recommendedName>
    <alternativeName>
        <fullName evidence="12">UDP-N-acetylmuramoyl-L-alanyl-L-glutamate synthetase</fullName>
        <shortName evidence="12">UDP-MurNAc-L-Ala-L-Glu synthetase</shortName>
    </alternativeName>
</protein>
<dbReference type="InterPro" id="IPR013221">
    <property type="entry name" value="Mur_ligase_cen"/>
</dbReference>
<dbReference type="InterPro" id="IPR036565">
    <property type="entry name" value="Mur-like_cat_sf"/>
</dbReference>
<keyword evidence="15" id="KW-1185">Reference proteome</keyword>
<dbReference type="UniPathway" id="UPA00219"/>
<evidence type="ECO:0000256" key="4">
    <source>
        <dbReference type="ARBA" id="ARBA00022598"/>
    </source>
</evidence>
<comment type="subcellular location">
    <subcellularLocation>
        <location evidence="1 12">Cytoplasm</location>
    </subcellularLocation>
</comment>
<organism evidence="14 15">
    <name type="scientific">Dyella soli</name>
    <dbReference type="NCBI Taxonomy" id="522319"/>
    <lineage>
        <taxon>Bacteria</taxon>
        <taxon>Pseudomonadati</taxon>
        <taxon>Pseudomonadota</taxon>
        <taxon>Gammaproteobacteria</taxon>
        <taxon>Lysobacterales</taxon>
        <taxon>Rhodanobacteraceae</taxon>
        <taxon>Dyella</taxon>
    </lineage>
</organism>
<dbReference type="RefSeq" id="WP_131152247.1">
    <property type="nucleotide sequence ID" value="NZ_SJTG01000004.1"/>
</dbReference>
<dbReference type="SUPFAM" id="SSF53244">
    <property type="entry name" value="MurD-like peptide ligases, peptide-binding domain"/>
    <property type="match status" value="1"/>
</dbReference>
<evidence type="ECO:0000256" key="8">
    <source>
        <dbReference type="ARBA" id="ARBA00022960"/>
    </source>
</evidence>
<evidence type="ECO:0000256" key="5">
    <source>
        <dbReference type="ARBA" id="ARBA00022618"/>
    </source>
</evidence>
<dbReference type="Proteomes" id="UP000291822">
    <property type="component" value="Unassembled WGS sequence"/>
</dbReference>
<dbReference type="HAMAP" id="MF_02208">
    <property type="entry name" value="MurD2_subfam"/>
    <property type="match status" value="1"/>
</dbReference>
<dbReference type="InterPro" id="IPR043687">
    <property type="entry name" value="MurD2"/>
</dbReference>
<accession>A0A4R0YMW3</accession>
<dbReference type="InterPro" id="IPR036615">
    <property type="entry name" value="Mur_ligase_C_dom_sf"/>
</dbReference>
<gene>
    <name evidence="12" type="primary">murD2</name>
    <name evidence="14" type="ORF">EZM97_24330</name>
</gene>
<dbReference type="GO" id="GO:0051301">
    <property type="term" value="P:cell division"/>
    <property type="evidence" value="ECO:0007669"/>
    <property type="project" value="UniProtKB-KW"/>
</dbReference>
<dbReference type="NCBIfam" id="TIGR01087">
    <property type="entry name" value="murD"/>
    <property type="match status" value="1"/>
</dbReference>
<name>A0A4R0YMW3_9GAMM</name>
<evidence type="ECO:0000256" key="12">
    <source>
        <dbReference type="HAMAP-Rule" id="MF_02208"/>
    </source>
</evidence>
<keyword evidence="7 12" id="KW-0067">ATP-binding</keyword>
<dbReference type="InterPro" id="IPR005762">
    <property type="entry name" value="MurD"/>
</dbReference>
<keyword evidence="5 12" id="KW-0132">Cell division</keyword>
<dbReference type="GO" id="GO:0005524">
    <property type="term" value="F:ATP binding"/>
    <property type="evidence" value="ECO:0007669"/>
    <property type="project" value="UniProtKB-UniRule"/>
</dbReference>
<reference evidence="14 15" key="1">
    <citation type="submission" date="2019-02" db="EMBL/GenBank/DDBJ databases">
        <title>Dyella amyloliquefaciens sp. nov., isolated from forest soil.</title>
        <authorList>
            <person name="Gao Z.-H."/>
            <person name="Qiu L.-H."/>
        </authorList>
    </citation>
    <scope>NUCLEOTIDE SEQUENCE [LARGE SCALE GENOMIC DNA]</scope>
    <source>
        <strain evidence="14 15">KACC 12747</strain>
    </source>
</reference>
<evidence type="ECO:0000259" key="13">
    <source>
        <dbReference type="Pfam" id="PF08245"/>
    </source>
</evidence>
<dbReference type="GO" id="GO:0009252">
    <property type="term" value="P:peptidoglycan biosynthetic process"/>
    <property type="evidence" value="ECO:0007669"/>
    <property type="project" value="UniProtKB-UniRule"/>
</dbReference>
<dbReference type="InterPro" id="IPR036291">
    <property type="entry name" value="NAD(P)-bd_dom_sf"/>
</dbReference>
<comment type="similarity">
    <text evidence="12">Belongs to the MurCDEF family. MurD2 subfamily.</text>
</comment>
<evidence type="ECO:0000256" key="3">
    <source>
        <dbReference type="ARBA" id="ARBA00022490"/>
    </source>
</evidence>
<dbReference type="AlphaFoldDB" id="A0A4R0YMW3"/>
<comment type="catalytic activity">
    <reaction evidence="12">
        <text>UDP-N-acetyl-alpha-D-muramoyl-L-alanine + L-glutamate + ATP = UDP-N-acetyl-alpha-D-muramoyl-L-alanyl-L-glutamate + ADP + phosphate + H(+)</text>
        <dbReference type="Rhea" id="RHEA:58816"/>
        <dbReference type="ChEBI" id="CHEBI:15378"/>
        <dbReference type="ChEBI" id="CHEBI:29985"/>
        <dbReference type="ChEBI" id="CHEBI:30616"/>
        <dbReference type="ChEBI" id="CHEBI:43474"/>
        <dbReference type="ChEBI" id="CHEBI:83898"/>
        <dbReference type="ChEBI" id="CHEBI:142725"/>
        <dbReference type="ChEBI" id="CHEBI:456216"/>
        <dbReference type="EC" id="6.3.2.53"/>
    </reaction>
</comment>
<keyword evidence="8 12" id="KW-0133">Cell shape</keyword>
<dbReference type="SUPFAM" id="SSF53623">
    <property type="entry name" value="MurD-like peptide ligases, catalytic domain"/>
    <property type="match status" value="1"/>
</dbReference>
<dbReference type="EMBL" id="SJTG01000004">
    <property type="protein sequence ID" value="TCI07811.1"/>
    <property type="molecule type" value="Genomic_DNA"/>
</dbReference>
<evidence type="ECO:0000256" key="9">
    <source>
        <dbReference type="ARBA" id="ARBA00022984"/>
    </source>
</evidence>
<evidence type="ECO:0000256" key="6">
    <source>
        <dbReference type="ARBA" id="ARBA00022741"/>
    </source>
</evidence>
<dbReference type="PANTHER" id="PTHR43692">
    <property type="entry name" value="UDP-N-ACETYLMURAMOYLALANINE--D-GLUTAMATE LIGASE"/>
    <property type="match status" value="1"/>
</dbReference>
<dbReference type="SUPFAM" id="SSF51735">
    <property type="entry name" value="NAD(P)-binding Rossmann-fold domains"/>
    <property type="match status" value="1"/>
</dbReference>
<keyword evidence="11 12" id="KW-0961">Cell wall biogenesis/degradation</keyword>
<dbReference type="Gene3D" id="3.90.190.20">
    <property type="entry name" value="Mur ligase, C-terminal domain"/>
    <property type="match status" value="1"/>
</dbReference>
<dbReference type="Pfam" id="PF08245">
    <property type="entry name" value="Mur_ligase_M"/>
    <property type="match status" value="1"/>
</dbReference>
<sequence length="452" mass="47774">MRIADLAGKRVAIWGFGREGRLAIASLRQRLPGLAMTLFCAADENDAAHAFDAALTVAGHEPDAAELSAFDIVVKSPGVSAYKPALLAALEAGAQVTSGTALWFGEHPKARVIAITGTKGKSTTTALLAHLARSLGVRTALAGNIGMPLLELLDAQAELWCIELSSFQTGEAGPVDLGVITSLYEEHLDWHGSRERYVSDKLKLADVSRRLLVNGWQSALLERTAQHPQRELFGTPSGWHVQDGAIYRGSERIVAVSALSVPGQHNALNACAALASLEAMGYDARAAVPALSTFRPLPHRLQPLGSHDGFDWINDSISTTPLATLAALDSLKGRDVTVLVGGHDRGLDWSAFVDGVLVSPPHAIVCSGANGPRIAEALLAAKVQARVELRSTLDEAVTLARDITPLSGCILLSPGAPSFDQFHDYADRGRHFADLAGFDGHAITGIEGLGVQ</sequence>
<comment type="pathway">
    <text evidence="2 12">Cell wall biogenesis; peptidoglycan biosynthesis.</text>
</comment>
<keyword evidence="6 12" id="KW-0547">Nucleotide-binding</keyword>
<dbReference type="Gene3D" id="3.40.50.720">
    <property type="entry name" value="NAD(P)-binding Rossmann-like Domain"/>
    <property type="match status" value="1"/>
</dbReference>
<dbReference type="GO" id="GO:0005737">
    <property type="term" value="C:cytoplasm"/>
    <property type="evidence" value="ECO:0007669"/>
    <property type="project" value="UniProtKB-SubCell"/>
</dbReference>
<dbReference type="Gene3D" id="3.40.1190.10">
    <property type="entry name" value="Mur-like, catalytic domain"/>
    <property type="match status" value="1"/>
</dbReference>
<keyword evidence="3 12" id="KW-0963">Cytoplasm</keyword>
<evidence type="ECO:0000256" key="7">
    <source>
        <dbReference type="ARBA" id="ARBA00022840"/>
    </source>
</evidence>
<feature type="domain" description="Mur ligase central" evidence="13">
    <location>
        <begin position="115"/>
        <end position="276"/>
    </location>
</feature>
<dbReference type="EC" id="6.3.2.53" evidence="12"/>
<evidence type="ECO:0000313" key="15">
    <source>
        <dbReference type="Proteomes" id="UP000291822"/>
    </source>
</evidence>
<dbReference type="GO" id="GO:0008360">
    <property type="term" value="P:regulation of cell shape"/>
    <property type="evidence" value="ECO:0007669"/>
    <property type="project" value="UniProtKB-KW"/>
</dbReference>
<evidence type="ECO:0000313" key="14">
    <source>
        <dbReference type="EMBL" id="TCI07811.1"/>
    </source>
</evidence>
<proteinExistence type="inferred from homology"/>
<dbReference type="GO" id="GO:0008764">
    <property type="term" value="F:UDP-N-acetylmuramoylalanine-D-glutamate ligase activity"/>
    <property type="evidence" value="ECO:0007669"/>
    <property type="project" value="InterPro"/>
</dbReference>
<dbReference type="HAMAP" id="MF_00639">
    <property type="entry name" value="MurD"/>
    <property type="match status" value="1"/>
</dbReference>
<comment type="caution">
    <text evidence="14">The sequence shown here is derived from an EMBL/GenBank/DDBJ whole genome shotgun (WGS) entry which is preliminary data.</text>
</comment>
<dbReference type="PANTHER" id="PTHR43692:SF1">
    <property type="entry name" value="UDP-N-ACETYLMURAMOYLALANINE--D-GLUTAMATE LIGASE"/>
    <property type="match status" value="1"/>
</dbReference>
<evidence type="ECO:0000256" key="2">
    <source>
        <dbReference type="ARBA" id="ARBA00004752"/>
    </source>
</evidence>
<keyword evidence="9 12" id="KW-0573">Peptidoglycan synthesis</keyword>
<evidence type="ECO:0000256" key="11">
    <source>
        <dbReference type="ARBA" id="ARBA00023316"/>
    </source>
</evidence>
<dbReference type="GO" id="GO:0071555">
    <property type="term" value="P:cell wall organization"/>
    <property type="evidence" value="ECO:0007669"/>
    <property type="project" value="UniProtKB-KW"/>
</dbReference>
<keyword evidence="4 12" id="KW-0436">Ligase</keyword>
<keyword evidence="10 12" id="KW-0131">Cell cycle</keyword>
<evidence type="ECO:0000256" key="1">
    <source>
        <dbReference type="ARBA" id="ARBA00004496"/>
    </source>
</evidence>
<evidence type="ECO:0000256" key="10">
    <source>
        <dbReference type="ARBA" id="ARBA00023306"/>
    </source>
</evidence>
<comment type="function">
    <text evidence="12">Cell wall formation. Catalyzes the addition of L-glutamate to the nucleotide precursor UDP-N-acetylmuramoyl-L-alanine.</text>
</comment>
<feature type="binding site" evidence="12">
    <location>
        <begin position="117"/>
        <end position="123"/>
    </location>
    <ligand>
        <name>ATP</name>
        <dbReference type="ChEBI" id="CHEBI:30616"/>
    </ligand>
</feature>